<accession>A0A8H4AW11</accession>
<gene>
    <name evidence="1" type="ORF">F8M41_007829</name>
</gene>
<evidence type="ECO:0000313" key="1">
    <source>
        <dbReference type="EMBL" id="KAF0538423.1"/>
    </source>
</evidence>
<proteinExistence type="predicted"/>
<evidence type="ECO:0000313" key="2">
    <source>
        <dbReference type="Proteomes" id="UP000439903"/>
    </source>
</evidence>
<dbReference type="Proteomes" id="UP000439903">
    <property type="component" value="Unassembled WGS sequence"/>
</dbReference>
<keyword evidence="2" id="KW-1185">Reference proteome</keyword>
<comment type="caution">
    <text evidence="1">The sequence shown here is derived from an EMBL/GenBank/DDBJ whole genome shotgun (WGS) entry which is preliminary data.</text>
</comment>
<reference evidence="1 2" key="1">
    <citation type="journal article" date="2019" name="Environ. Microbiol.">
        <title>At the nexus of three kingdoms: the genome of the mycorrhizal fungus Gigaspora margarita provides insights into plant, endobacterial and fungal interactions.</title>
        <authorList>
            <person name="Venice F."/>
            <person name="Ghignone S."/>
            <person name="Salvioli di Fossalunga A."/>
            <person name="Amselem J."/>
            <person name="Novero M."/>
            <person name="Xianan X."/>
            <person name="Sedzielewska Toro K."/>
            <person name="Morin E."/>
            <person name="Lipzen A."/>
            <person name="Grigoriev I.V."/>
            <person name="Henrissat B."/>
            <person name="Martin F.M."/>
            <person name="Bonfante P."/>
        </authorList>
    </citation>
    <scope>NUCLEOTIDE SEQUENCE [LARGE SCALE GENOMIC DNA]</scope>
    <source>
        <strain evidence="1 2">BEG34</strain>
    </source>
</reference>
<dbReference type="AlphaFoldDB" id="A0A8H4AW11"/>
<dbReference type="EMBL" id="WTPW01000181">
    <property type="protein sequence ID" value="KAF0538423.1"/>
    <property type="molecule type" value="Genomic_DNA"/>
</dbReference>
<sequence length="185" mass="21804">MYNEGQSFFGTQEKKYGIMAYWEVSDPTRNYDLATRINHHCYSSKSAGSAYDMNFDKIFQIAKVLLEQTELTINQALKERQEDKYSLEYENDDYSEEGAEFENYYYSEYAEENDLQEVLKRSLQTFTEWTKKMSISKTDKTFLIDTINVKHVTCALIKKILKTLKKYTVLMKKKRSTTVKAIVTM</sequence>
<protein>
    <submittedName>
        <fullName evidence="1">Uncharacterized protein</fullName>
    </submittedName>
</protein>
<name>A0A8H4AW11_GIGMA</name>
<organism evidence="1 2">
    <name type="scientific">Gigaspora margarita</name>
    <dbReference type="NCBI Taxonomy" id="4874"/>
    <lineage>
        <taxon>Eukaryota</taxon>
        <taxon>Fungi</taxon>
        <taxon>Fungi incertae sedis</taxon>
        <taxon>Mucoromycota</taxon>
        <taxon>Glomeromycotina</taxon>
        <taxon>Glomeromycetes</taxon>
        <taxon>Diversisporales</taxon>
        <taxon>Gigasporaceae</taxon>
        <taxon>Gigaspora</taxon>
    </lineage>
</organism>